<organism evidence="1 2">
    <name type="scientific">Parelaphostrongylus tenuis</name>
    <name type="common">Meningeal worm</name>
    <dbReference type="NCBI Taxonomy" id="148309"/>
    <lineage>
        <taxon>Eukaryota</taxon>
        <taxon>Metazoa</taxon>
        <taxon>Ecdysozoa</taxon>
        <taxon>Nematoda</taxon>
        <taxon>Chromadorea</taxon>
        <taxon>Rhabditida</taxon>
        <taxon>Rhabditina</taxon>
        <taxon>Rhabditomorpha</taxon>
        <taxon>Strongyloidea</taxon>
        <taxon>Metastrongylidae</taxon>
        <taxon>Parelaphostrongylus</taxon>
    </lineage>
</organism>
<sequence length="82" mass="9636">MELLWEQNLLDAHAQMARGENASEAARDYWSLKRYYGCRKAPRKWFAKLKVEDNSVKDQPCSGRSQEVDRQAVLEMIDRPLH</sequence>
<protein>
    <submittedName>
        <fullName evidence="1">Uncharacterized protein</fullName>
    </submittedName>
</protein>
<dbReference type="Proteomes" id="UP001196413">
    <property type="component" value="Unassembled WGS sequence"/>
</dbReference>
<evidence type="ECO:0000313" key="2">
    <source>
        <dbReference type="Proteomes" id="UP001196413"/>
    </source>
</evidence>
<evidence type="ECO:0000313" key="1">
    <source>
        <dbReference type="EMBL" id="KAJ1345912.1"/>
    </source>
</evidence>
<gene>
    <name evidence="1" type="ORF">KIN20_000548</name>
</gene>
<accession>A0AAD5QBX4</accession>
<comment type="caution">
    <text evidence="1">The sequence shown here is derived from an EMBL/GenBank/DDBJ whole genome shotgun (WGS) entry which is preliminary data.</text>
</comment>
<reference evidence="1" key="1">
    <citation type="submission" date="2021-06" db="EMBL/GenBank/DDBJ databases">
        <title>Parelaphostrongylus tenuis whole genome reference sequence.</title>
        <authorList>
            <person name="Garwood T.J."/>
            <person name="Larsen P.A."/>
            <person name="Fountain-Jones N.M."/>
            <person name="Garbe J.R."/>
            <person name="Macchietto M.G."/>
            <person name="Kania S.A."/>
            <person name="Gerhold R.W."/>
            <person name="Richards J.E."/>
            <person name="Wolf T.M."/>
        </authorList>
    </citation>
    <scope>NUCLEOTIDE SEQUENCE</scope>
    <source>
        <strain evidence="1">MNPRO001-30</strain>
        <tissue evidence="1">Meninges</tissue>
    </source>
</reference>
<name>A0AAD5QBX4_PARTN</name>
<keyword evidence="2" id="KW-1185">Reference proteome</keyword>
<dbReference type="EMBL" id="JAHQIW010000082">
    <property type="protein sequence ID" value="KAJ1345912.1"/>
    <property type="molecule type" value="Genomic_DNA"/>
</dbReference>
<proteinExistence type="predicted"/>
<dbReference type="AlphaFoldDB" id="A0AAD5QBX4"/>